<evidence type="ECO:0000313" key="10">
    <source>
        <dbReference type="Proteomes" id="UP000232323"/>
    </source>
</evidence>
<protein>
    <recommendedName>
        <fullName evidence="2">glutamine--fructose-6-phosphate transaminase (isomerizing)</fullName>
        <ecNumber evidence="2">2.6.1.16</ecNumber>
    </recommendedName>
</protein>
<comment type="catalytic activity">
    <reaction evidence="1">
        <text>D-fructose 6-phosphate + L-glutamine = D-glucosamine 6-phosphate + L-glutamate</text>
        <dbReference type="Rhea" id="RHEA:13237"/>
        <dbReference type="ChEBI" id="CHEBI:29985"/>
        <dbReference type="ChEBI" id="CHEBI:58359"/>
        <dbReference type="ChEBI" id="CHEBI:58725"/>
        <dbReference type="ChEBI" id="CHEBI:61527"/>
        <dbReference type="EC" id="2.6.1.16"/>
    </reaction>
</comment>
<dbReference type="NCBIfam" id="NF001484">
    <property type="entry name" value="PRK00331.1"/>
    <property type="match status" value="1"/>
</dbReference>
<comment type="caution">
    <text evidence="9">The sequence shown here is derived from an EMBL/GenBank/DDBJ whole genome shotgun (WGS) entry which is preliminary data.</text>
</comment>
<name>A0A250X2V6_9CHLO</name>
<dbReference type="PANTHER" id="PTHR10937">
    <property type="entry name" value="GLUCOSAMINE--FRUCTOSE-6-PHOSPHATE AMINOTRANSFERASE, ISOMERIZING"/>
    <property type="match status" value="1"/>
</dbReference>
<dbReference type="Gene3D" id="3.60.20.10">
    <property type="entry name" value="Glutamine Phosphoribosylpyrophosphate, subunit 1, domain 1"/>
    <property type="match status" value="1"/>
</dbReference>
<evidence type="ECO:0000313" key="9">
    <source>
        <dbReference type="EMBL" id="GAX77090.1"/>
    </source>
</evidence>
<dbReference type="PROSITE" id="PS51464">
    <property type="entry name" value="SIS"/>
    <property type="match status" value="2"/>
</dbReference>
<keyword evidence="5" id="KW-0677">Repeat</keyword>
<dbReference type="SUPFAM" id="SSF56235">
    <property type="entry name" value="N-terminal nucleophile aminohydrolases (Ntn hydrolases)"/>
    <property type="match status" value="1"/>
</dbReference>
<dbReference type="FunFam" id="3.40.50.10490:FF:000002">
    <property type="entry name" value="Glutamine--fructose-6-phosphate aminotransferase [isomerizing]"/>
    <property type="match status" value="1"/>
</dbReference>
<evidence type="ECO:0000256" key="2">
    <source>
        <dbReference type="ARBA" id="ARBA00012916"/>
    </source>
</evidence>
<dbReference type="EC" id="2.6.1.16" evidence="2"/>
<dbReference type="GO" id="GO:0004360">
    <property type="term" value="F:glutamine-fructose-6-phosphate transaminase (isomerizing) activity"/>
    <property type="evidence" value="ECO:0007669"/>
    <property type="project" value="UniProtKB-EC"/>
</dbReference>
<evidence type="ECO:0000256" key="1">
    <source>
        <dbReference type="ARBA" id="ARBA00001031"/>
    </source>
</evidence>
<feature type="domain" description="SIS" evidence="8">
    <location>
        <begin position="551"/>
        <end position="695"/>
    </location>
</feature>
<dbReference type="GO" id="GO:0046349">
    <property type="term" value="P:amino sugar biosynthetic process"/>
    <property type="evidence" value="ECO:0007669"/>
    <property type="project" value="UniProtKB-ARBA"/>
</dbReference>
<dbReference type="InterPro" id="IPR047084">
    <property type="entry name" value="GFAT_N"/>
</dbReference>
<dbReference type="CDD" id="cd05008">
    <property type="entry name" value="SIS_GlmS_GlmD_1"/>
    <property type="match status" value="1"/>
</dbReference>
<feature type="domain" description="SIS" evidence="8">
    <location>
        <begin position="380"/>
        <end position="524"/>
    </location>
</feature>
<dbReference type="FunFam" id="3.60.20.10:FF:000042">
    <property type="entry name" value="Glutamine--fructose-6-phosphate aminotransferase [isomerizing]"/>
    <property type="match status" value="1"/>
</dbReference>
<evidence type="ECO:0000256" key="3">
    <source>
        <dbReference type="ARBA" id="ARBA00022576"/>
    </source>
</evidence>
<dbReference type="EMBL" id="BEGY01000022">
    <property type="protein sequence ID" value="GAX77090.1"/>
    <property type="molecule type" value="Genomic_DNA"/>
</dbReference>
<dbReference type="PANTHER" id="PTHR10937:SF0">
    <property type="entry name" value="GLUTAMINE--FRUCTOSE-6-PHOSPHATE TRANSAMINASE (ISOMERIZING)"/>
    <property type="match status" value="1"/>
</dbReference>
<keyword evidence="10" id="KW-1185">Reference proteome</keyword>
<dbReference type="InterPro" id="IPR029055">
    <property type="entry name" value="Ntn_hydrolases_N"/>
</dbReference>
<proteinExistence type="predicted"/>
<dbReference type="CDD" id="cd05009">
    <property type="entry name" value="SIS_GlmS_GlmD_2"/>
    <property type="match status" value="1"/>
</dbReference>
<dbReference type="Proteomes" id="UP000232323">
    <property type="component" value="Unassembled WGS sequence"/>
</dbReference>
<evidence type="ECO:0000256" key="4">
    <source>
        <dbReference type="ARBA" id="ARBA00022679"/>
    </source>
</evidence>
<organism evidence="9 10">
    <name type="scientific">Chlamydomonas eustigma</name>
    <dbReference type="NCBI Taxonomy" id="1157962"/>
    <lineage>
        <taxon>Eukaryota</taxon>
        <taxon>Viridiplantae</taxon>
        <taxon>Chlorophyta</taxon>
        <taxon>core chlorophytes</taxon>
        <taxon>Chlorophyceae</taxon>
        <taxon>CS clade</taxon>
        <taxon>Chlamydomonadales</taxon>
        <taxon>Chlamydomonadaceae</taxon>
        <taxon>Chlamydomonas</taxon>
    </lineage>
</organism>
<keyword evidence="4" id="KW-0808">Transferase</keyword>
<sequence length="708" mass="78668">MSLLNIFALLIQHAVMCGIFAYYTYNVKKDLKQVLDNLFNGLKRLEYRGYDSAGIAVDAVDPLMSLSAADGSILEENGTSSPLIVKEVGKVSQLEKLTTETIAKHHLELDRLFQNQVGIAHTRWATHGIPSVVNSHPHISDPSAQFTVVHNGIITNYKMLKDFLLKQGEQFTSDTDTEVIPKLCRFVYDRLSEKVPFPKLVMEVMKKLEGAYAVLVKSVHYPGELVACKRGSPMILGVRENTSGQRQTSFKQLHEAGDKKWRDEAIECWVASDASAVVEHTKRVIVLEDNDVLHLASGGYGIYNTEQHDVEEAVPRVLLTLQMEVEQIMKGGYEHYMQKEIHEQPESLLQTMSGRVKFQRQAVGNPYLSPRIKLGGFAESAHTIKTSRRLMFIACGTSYHACLASRQTLEELCDMPVVLELASDLLDRRCPIFRDDACVFVSQSGETADTLMALEYAKDRGALCVGITNTVGSAISRLTHCGMHLNAGYEIGVASTKAYTSMIVSITMMALQLSEDSIGKREKRDQIIDELGQLPGKVRSALMLDEMMMQLALQLKEEHSLMFFARGRNYATALEAALKAKEVALIHSEGILAGEMKHGPLALVDEKLPIIVIATKDGMHKKMDSVIQQLLARAAKLLIVCNEGDEVMTAYEKQGCQLIKVPETVDALQPVINIIPLQLLSYHLTIIRGHNVDQPRNLAKAVTTSEEH</sequence>
<dbReference type="Pfam" id="PF01380">
    <property type="entry name" value="SIS"/>
    <property type="match status" value="2"/>
</dbReference>
<dbReference type="Gene3D" id="3.40.50.10490">
    <property type="entry name" value="Glucose-6-phosphate isomerase like protein, domain 1"/>
    <property type="match status" value="2"/>
</dbReference>
<dbReference type="InterPro" id="IPR017932">
    <property type="entry name" value="GATase_2_dom"/>
</dbReference>
<dbReference type="Pfam" id="PF13522">
    <property type="entry name" value="GATase_6"/>
    <property type="match status" value="1"/>
</dbReference>
<dbReference type="GO" id="GO:0006002">
    <property type="term" value="P:fructose 6-phosphate metabolic process"/>
    <property type="evidence" value="ECO:0007669"/>
    <property type="project" value="TreeGrafter"/>
</dbReference>
<dbReference type="PROSITE" id="PS51278">
    <property type="entry name" value="GATASE_TYPE_2"/>
    <property type="match status" value="1"/>
</dbReference>
<dbReference type="OrthoDB" id="15235at2759"/>
<dbReference type="GO" id="GO:0097367">
    <property type="term" value="F:carbohydrate derivative binding"/>
    <property type="evidence" value="ECO:0007669"/>
    <property type="project" value="InterPro"/>
</dbReference>
<accession>A0A250X2V6</accession>
<dbReference type="AlphaFoldDB" id="A0A250X2V6"/>
<dbReference type="InterPro" id="IPR046348">
    <property type="entry name" value="SIS_dom_sf"/>
</dbReference>
<evidence type="ECO:0000256" key="5">
    <source>
        <dbReference type="ARBA" id="ARBA00022737"/>
    </source>
</evidence>
<dbReference type="InterPro" id="IPR001347">
    <property type="entry name" value="SIS_dom"/>
</dbReference>
<evidence type="ECO:0000256" key="6">
    <source>
        <dbReference type="ARBA" id="ARBA00022962"/>
    </source>
</evidence>
<dbReference type="SUPFAM" id="SSF53697">
    <property type="entry name" value="SIS domain"/>
    <property type="match status" value="1"/>
</dbReference>
<evidence type="ECO:0000259" key="8">
    <source>
        <dbReference type="PROSITE" id="PS51464"/>
    </source>
</evidence>
<dbReference type="GO" id="GO:0006047">
    <property type="term" value="P:UDP-N-acetylglucosamine metabolic process"/>
    <property type="evidence" value="ECO:0007669"/>
    <property type="project" value="TreeGrafter"/>
</dbReference>
<dbReference type="STRING" id="1157962.A0A250X2V6"/>
<keyword evidence="6" id="KW-0315">Glutamine amidotransferase</keyword>
<dbReference type="FunFam" id="3.40.50.10490:FF:000001">
    <property type="entry name" value="Glutamine--fructose-6-phosphate aminotransferase [isomerizing]"/>
    <property type="match status" value="1"/>
</dbReference>
<evidence type="ECO:0000259" key="7">
    <source>
        <dbReference type="PROSITE" id="PS51278"/>
    </source>
</evidence>
<dbReference type="InterPro" id="IPR035490">
    <property type="entry name" value="GlmS/FrlB_SIS"/>
</dbReference>
<dbReference type="InterPro" id="IPR035466">
    <property type="entry name" value="GlmS/AgaS_SIS"/>
</dbReference>
<feature type="domain" description="Glutamine amidotransferase type-2" evidence="7">
    <location>
        <begin position="17"/>
        <end position="298"/>
    </location>
</feature>
<keyword evidence="3" id="KW-0032">Aminotransferase</keyword>
<dbReference type="GO" id="GO:0006487">
    <property type="term" value="P:protein N-linked glycosylation"/>
    <property type="evidence" value="ECO:0007669"/>
    <property type="project" value="TreeGrafter"/>
</dbReference>
<reference evidence="9 10" key="1">
    <citation type="submission" date="2017-08" db="EMBL/GenBank/DDBJ databases">
        <title>Acidophilic green algal genome provides insights into adaptation to an acidic environment.</title>
        <authorList>
            <person name="Hirooka S."/>
            <person name="Hirose Y."/>
            <person name="Kanesaki Y."/>
            <person name="Higuchi S."/>
            <person name="Fujiwara T."/>
            <person name="Onuma R."/>
            <person name="Era A."/>
            <person name="Ohbayashi R."/>
            <person name="Uzuka A."/>
            <person name="Nozaki H."/>
            <person name="Yoshikawa H."/>
            <person name="Miyagishima S.Y."/>
        </authorList>
    </citation>
    <scope>NUCLEOTIDE SEQUENCE [LARGE SCALE GENOMIC DNA]</scope>
    <source>
        <strain evidence="9 10">NIES-2499</strain>
    </source>
</reference>
<dbReference type="CDD" id="cd00714">
    <property type="entry name" value="GFAT"/>
    <property type="match status" value="1"/>
</dbReference>
<gene>
    <name evidence="9" type="ORF">CEUSTIGMA_g4536.t1</name>
</gene>